<dbReference type="GO" id="GO:0031012">
    <property type="term" value="C:extracellular matrix"/>
    <property type="evidence" value="ECO:0007669"/>
    <property type="project" value="TreeGrafter"/>
</dbReference>
<sequence length="370" mass="41152">RTHDPSFHLFRVGEEATEGLKRFAEKGETEGLETSSQGGGGGVLDDFSAPPIPKGVGVTKTQFFVDGNHSRVSVLGRIVPSPDWFIGVDSFDLCVDGQWLESVVLEVDPLDAGTDNGFTFTSPNWPSVPRKPVSRITSQNPSHPANSFYYPDVDQHPPIATLYLAKVREYQLSQEFTPPSPSTIPTRFTSADLARPSSSRQRQYLNRDEEEDLLPTVGERDNEVNSNSILLPTTAGRLSGSNEGGTITTTSTTTTTTSKPPSSSLLNSLVKKYRKKYRKNRRGRKSGAGRKLRGHRRRSGGRRRPRVPRDCRVTEWAEWAACSKTCGIGEQMRTRAVMHPSRRGGRPCPPLKETKWCGSSRDCDHKYFDW</sequence>
<evidence type="ECO:0000313" key="11">
    <source>
        <dbReference type="EMBL" id="KAK4321462.1"/>
    </source>
</evidence>
<dbReference type="PROSITE" id="PS50092">
    <property type="entry name" value="TSP1"/>
    <property type="match status" value="1"/>
</dbReference>
<dbReference type="Pfam" id="PF06468">
    <property type="entry name" value="Spond_N"/>
    <property type="match status" value="1"/>
</dbReference>
<keyword evidence="12" id="KW-1185">Reference proteome</keyword>
<evidence type="ECO:0000256" key="4">
    <source>
        <dbReference type="ARBA" id="ARBA00022723"/>
    </source>
</evidence>
<feature type="domain" description="Spondin" evidence="10">
    <location>
        <begin position="1"/>
        <end position="144"/>
    </location>
</feature>
<dbReference type="InterPro" id="IPR036383">
    <property type="entry name" value="TSP1_rpt_sf"/>
</dbReference>
<feature type="compositionally biased region" description="Basic residues" evidence="9">
    <location>
        <begin position="271"/>
        <end position="306"/>
    </location>
</feature>
<dbReference type="PANTHER" id="PTHR11311">
    <property type="entry name" value="SPONDIN"/>
    <property type="match status" value="1"/>
</dbReference>
<name>A0AAE1QA98_9EUCA</name>
<feature type="compositionally biased region" description="Polar residues" evidence="9">
    <location>
        <begin position="174"/>
        <end position="189"/>
    </location>
</feature>
<comment type="subcellular location">
    <subcellularLocation>
        <location evidence="1">Secreted</location>
        <location evidence="1">Extracellular space</location>
        <location evidence="1">Extracellular matrix</location>
    </subcellularLocation>
</comment>
<evidence type="ECO:0000256" key="3">
    <source>
        <dbReference type="ARBA" id="ARBA00022530"/>
    </source>
</evidence>
<accession>A0AAE1QA98</accession>
<dbReference type="Gene3D" id="2.60.40.2130">
    <property type="entry name" value="F-spondin domain"/>
    <property type="match status" value="1"/>
</dbReference>
<dbReference type="PANTHER" id="PTHR11311:SF15">
    <property type="entry name" value="SPONDIN-2"/>
    <property type="match status" value="1"/>
</dbReference>
<dbReference type="PROSITE" id="PS51020">
    <property type="entry name" value="SPONDIN"/>
    <property type="match status" value="1"/>
</dbReference>
<dbReference type="InterPro" id="IPR009465">
    <property type="entry name" value="Spondin_N"/>
</dbReference>
<keyword evidence="8" id="KW-0325">Glycoprotein</keyword>
<dbReference type="SUPFAM" id="SSF82895">
    <property type="entry name" value="TSP-1 type 1 repeat"/>
    <property type="match status" value="1"/>
</dbReference>
<evidence type="ECO:0000256" key="8">
    <source>
        <dbReference type="ARBA" id="ARBA00023180"/>
    </source>
</evidence>
<keyword evidence="4" id="KW-0479">Metal-binding</keyword>
<evidence type="ECO:0000256" key="6">
    <source>
        <dbReference type="ARBA" id="ARBA00022889"/>
    </source>
</evidence>
<evidence type="ECO:0000256" key="1">
    <source>
        <dbReference type="ARBA" id="ARBA00004498"/>
    </source>
</evidence>
<dbReference type="InterPro" id="IPR000884">
    <property type="entry name" value="TSP1_rpt"/>
</dbReference>
<feature type="non-terminal residue" evidence="11">
    <location>
        <position position="1"/>
    </location>
</feature>
<evidence type="ECO:0000256" key="9">
    <source>
        <dbReference type="SAM" id="MobiDB-lite"/>
    </source>
</evidence>
<dbReference type="GO" id="GO:0007155">
    <property type="term" value="P:cell adhesion"/>
    <property type="evidence" value="ECO:0007669"/>
    <property type="project" value="UniProtKB-KW"/>
</dbReference>
<dbReference type="AlphaFoldDB" id="A0AAE1QA98"/>
<gene>
    <name evidence="11" type="ORF">Pmani_007722</name>
</gene>
<reference evidence="11" key="1">
    <citation type="submission" date="2023-11" db="EMBL/GenBank/DDBJ databases">
        <title>Genome assemblies of two species of porcelain crab, Petrolisthes cinctipes and Petrolisthes manimaculis (Anomura: Porcellanidae).</title>
        <authorList>
            <person name="Angst P."/>
        </authorList>
    </citation>
    <scope>NUCLEOTIDE SEQUENCE</scope>
    <source>
        <strain evidence="11">PB745_02</strain>
        <tissue evidence="11">Gill</tissue>
    </source>
</reference>
<keyword evidence="3" id="KW-0272">Extracellular matrix</keyword>
<proteinExistence type="predicted"/>
<evidence type="ECO:0000259" key="10">
    <source>
        <dbReference type="PROSITE" id="PS51020"/>
    </source>
</evidence>
<dbReference type="InterPro" id="IPR044004">
    <property type="entry name" value="TSP1_spondin_dom"/>
</dbReference>
<dbReference type="InterPro" id="IPR038678">
    <property type="entry name" value="Spondin_N_sf"/>
</dbReference>
<feature type="compositionally biased region" description="Low complexity" evidence="9">
    <location>
        <begin position="246"/>
        <end position="264"/>
    </location>
</feature>
<keyword evidence="5" id="KW-0732">Signal</keyword>
<comment type="caution">
    <text evidence="11">The sequence shown here is derived from an EMBL/GenBank/DDBJ whole genome shotgun (WGS) entry which is preliminary data.</text>
</comment>
<dbReference type="Pfam" id="PF19028">
    <property type="entry name" value="TSP1_spondin"/>
    <property type="match status" value="1"/>
</dbReference>
<dbReference type="SMART" id="SM00209">
    <property type="entry name" value="TSP1"/>
    <property type="match status" value="1"/>
</dbReference>
<dbReference type="Proteomes" id="UP001292094">
    <property type="component" value="Unassembled WGS sequence"/>
</dbReference>
<keyword evidence="7" id="KW-1015">Disulfide bond</keyword>
<organism evidence="11 12">
    <name type="scientific">Petrolisthes manimaculis</name>
    <dbReference type="NCBI Taxonomy" id="1843537"/>
    <lineage>
        <taxon>Eukaryota</taxon>
        <taxon>Metazoa</taxon>
        <taxon>Ecdysozoa</taxon>
        <taxon>Arthropoda</taxon>
        <taxon>Crustacea</taxon>
        <taxon>Multicrustacea</taxon>
        <taxon>Malacostraca</taxon>
        <taxon>Eumalacostraca</taxon>
        <taxon>Eucarida</taxon>
        <taxon>Decapoda</taxon>
        <taxon>Pleocyemata</taxon>
        <taxon>Anomura</taxon>
        <taxon>Galatheoidea</taxon>
        <taxon>Porcellanidae</taxon>
        <taxon>Petrolisthes</taxon>
    </lineage>
</organism>
<dbReference type="Gene3D" id="2.20.100.10">
    <property type="entry name" value="Thrombospondin type-1 (TSP1) repeat"/>
    <property type="match status" value="1"/>
</dbReference>
<dbReference type="EMBL" id="JAWZYT010000586">
    <property type="protein sequence ID" value="KAK4321462.1"/>
    <property type="molecule type" value="Genomic_DNA"/>
</dbReference>
<keyword evidence="6" id="KW-0130">Cell adhesion</keyword>
<evidence type="ECO:0000256" key="2">
    <source>
        <dbReference type="ARBA" id="ARBA00022525"/>
    </source>
</evidence>
<dbReference type="GO" id="GO:0046872">
    <property type="term" value="F:metal ion binding"/>
    <property type="evidence" value="ECO:0007669"/>
    <property type="project" value="UniProtKB-KW"/>
</dbReference>
<keyword evidence="2" id="KW-0964">Secreted</keyword>
<evidence type="ECO:0000256" key="7">
    <source>
        <dbReference type="ARBA" id="ARBA00023157"/>
    </source>
</evidence>
<dbReference type="InterPro" id="IPR051418">
    <property type="entry name" value="Spondin/Thrombospondin_T1"/>
</dbReference>
<dbReference type="NCBIfam" id="NF038123">
    <property type="entry name" value="NF038123_dom"/>
    <property type="match status" value="1"/>
</dbReference>
<evidence type="ECO:0000256" key="5">
    <source>
        <dbReference type="ARBA" id="ARBA00022729"/>
    </source>
</evidence>
<evidence type="ECO:0000313" key="12">
    <source>
        <dbReference type="Proteomes" id="UP001292094"/>
    </source>
</evidence>
<protein>
    <recommendedName>
        <fullName evidence="10">Spondin domain-containing protein</fullName>
    </recommendedName>
</protein>
<feature type="region of interest" description="Disordered" evidence="9">
    <location>
        <begin position="174"/>
        <end position="306"/>
    </location>
</feature>